<evidence type="ECO:0000313" key="6">
    <source>
        <dbReference type="EMBL" id="MBW0525897.1"/>
    </source>
</evidence>
<name>A0A9Q3I3G0_9BASI</name>
<proteinExistence type="inferred from homology"/>
<evidence type="ECO:0008006" key="8">
    <source>
        <dbReference type="Google" id="ProtNLM"/>
    </source>
</evidence>
<dbReference type="OrthoDB" id="16535at2759"/>
<evidence type="ECO:0000313" key="7">
    <source>
        <dbReference type="Proteomes" id="UP000765509"/>
    </source>
</evidence>
<dbReference type="Pfam" id="PF06644">
    <property type="entry name" value="ATP11"/>
    <property type="match status" value="1"/>
</dbReference>
<dbReference type="AlphaFoldDB" id="A0A9Q3I3G0"/>
<sequence>MKAIPLLRNILIHPITSARRIALSSLGRSFTVNARSSNSSVEEKYGAKLKKKLQENGLRNLGELKQLAQKKLEADRASQRKMYDDLIRKACEKSGIDPAKWIGPQKSPHSHCSTRPSSPIKPLDSILNVSKLASESAATITKLWTAYHLSMAQPPRLGAVIPIKTYQEMIRLAKNYPSFVLPLPKSSSAAGKTCVDPPMEMQYLQWDFTSSPLFSPPSASSAVEPTVVMYTPLAQYQLRQAFAQPNLILTHYTDLSESHGIVLMRGDITASKNEPGKGCLTVTEAQLLILRLQQFYYLSDANAASASLSKKRQALLRQFHETPDQFQITELLDLVQDI</sequence>
<comment type="caution">
    <text evidence="6">The sequence shown here is derived from an EMBL/GenBank/DDBJ whole genome shotgun (WGS) entry which is preliminary data.</text>
</comment>
<reference evidence="6" key="1">
    <citation type="submission" date="2021-03" db="EMBL/GenBank/DDBJ databases">
        <title>Draft genome sequence of rust myrtle Austropuccinia psidii MF-1, a brazilian biotype.</title>
        <authorList>
            <person name="Quecine M.C."/>
            <person name="Pachon D.M.R."/>
            <person name="Bonatelli M.L."/>
            <person name="Correr F.H."/>
            <person name="Franceschini L.M."/>
            <person name="Leite T.F."/>
            <person name="Margarido G.R.A."/>
            <person name="Almeida C.A."/>
            <person name="Ferrarezi J.A."/>
            <person name="Labate C.A."/>
        </authorList>
    </citation>
    <scope>NUCLEOTIDE SEQUENCE</scope>
    <source>
        <strain evidence="6">MF-1</strain>
    </source>
</reference>
<evidence type="ECO:0000256" key="3">
    <source>
        <dbReference type="ARBA" id="ARBA00022946"/>
    </source>
</evidence>
<evidence type="ECO:0000256" key="1">
    <source>
        <dbReference type="ARBA" id="ARBA00004173"/>
    </source>
</evidence>
<evidence type="ECO:0000256" key="2">
    <source>
        <dbReference type="ARBA" id="ARBA00009116"/>
    </source>
</evidence>
<evidence type="ECO:0000256" key="4">
    <source>
        <dbReference type="ARBA" id="ARBA00023128"/>
    </source>
</evidence>
<keyword evidence="4" id="KW-0496">Mitochondrion</keyword>
<keyword evidence="3" id="KW-0809">Transit peptide</keyword>
<dbReference type="Proteomes" id="UP000765509">
    <property type="component" value="Unassembled WGS sequence"/>
</dbReference>
<evidence type="ECO:0000256" key="5">
    <source>
        <dbReference type="SAM" id="MobiDB-lite"/>
    </source>
</evidence>
<organism evidence="6 7">
    <name type="scientific">Austropuccinia psidii MF-1</name>
    <dbReference type="NCBI Taxonomy" id="1389203"/>
    <lineage>
        <taxon>Eukaryota</taxon>
        <taxon>Fungi</taxon>
        <taxon>Dikarya</taxon>
        <taxon>Basidiomycota</taxon>
        <taxon>Pucciniomycotina</taxon>
        <taxon>Pucciniomycetes</taxon>
        <taxon>Pucciniales</taxon>
        <taxon>Sphaerophragmiaceae</taxon>
        <taxon>Austropuccinia</taxon>
    </lineage>
</organism>
<accession>A0A9Q3I3G0</accession>
<dbReference type="GO" id="GO:0005739">
    <property type="term" value="C:mitochondrion"/>
    <property type="evidence" value="ECO:0007669"/>
    <property type="project" value="UniProtKB-SubCell"/>
</dbReference>
<keyword evidence="7" id="KW-1185">Reference proteome</keyword>
<dbReference type="PANTHER" id="PTHR13126:SF0">
    <property type="entry name" value="ATP SYNTHASE MITOCHONDRIAL F1 COMPLEX ASSEMBLY FACTOR 1"/>
    <property type="match status" value="1"/>
</dbReference>
<protein>
    <recommendedName>
        <fullName evidence="8">ATP synthase mitochondrial F1 complex assembly factor 1</fullName>
    </recommendedName>
</protein>
<comment type="subcellular location">
    <subcellularLocation>
        <location evidence="1">Mitochondrion</location>
    </subcellularLocation>
</comment>
<gene>
    <name evidence="6" type="ORF">O181_065612</name>
</gene>
<dbReference type="GO" id="GO:0033615">
    <property type="term" value="P:mitochondrial proton-transporting ATP synthase complex assembly"/>
    <property type="evidence" value="ECO:0007669"/>
    <property type="project" value="TreeGrafter"/>
</dbReference>
<feature type="region of interest" description="Disordered" evidence="5">
    <location>
        <begin position="98"/>
        <end position="118"/>
    </location>
</feature>
<dbReference type="PANTHER" id="PTHR13126">
    <property type="entry name" value="CHAPERONE ATP11"/>
    <property type="match status" value="1"/>
</dbReference>
<dbReference type="EMBL" id="AVOT02032183">
    <property type="protein sequence ID" value="MBW0525897.1"/>
    <property type="molecule type" value="Genomic_DNA"/>
</dbReference>
<comment type="similarity">
    <text evidence="2">Belongs to the ATP11 family.</text>
</comment>
<dbReference type="InterPro" id="IPR010591">
    <property type="entry name" value="ATP11"/>
</dbReference>